<dbReference type="NCBIfam" id="TIGR01392">
    <property type="entry name" value="homoserO_Ac_trn"/>
    <property type="match status" value="1"/>
</dbReference>
<dbReference type="InterPro" id="IPR029058">
    <property type="entry name" value="AB_hydrolase_fold"/>
</dbReference>
<sequence>MIIDKSKIKTIDIKKPLQLESGQILDGFTIAYETFGTLNKNKDNAILVFHALSGDQFATGTNPITGKDGWWVTAIGPDKAVDTNKYFIICANVLGGCMGTSGPTSINPKTKEFYCNSFPLVTIRDMVNAQVLLLDHFQIEKTLCVLGGSMGGMQVLQFCSSYPDRTYSAIPIACTASHSAQNIAFNELSRQAIMADPEWSNGDYLKLNKNPRKGLSVARMAGHISYLSEKGLQEKFGRKLQQTGDFKFTFDADFQVESYLKYQGNAFVDRFDANSYLYLTRAMDYFDLYRENNGV</sequence>
<comment type="subunit">
    <text evidence="1">Homodimer.</text>
</comment>
<dbReference type="HAMAP" id="MF_00296">
    <property type="entry name" value="MetX_acyltransf"/>
    <property type="match status" value="1"/>
</dbReference>
<evidence type="ECO:0000256" key="4">
    <source>
        <dbReference type="ARBA" id="ARBA00022679"/>
    </source>
</evidence>
<dbReference type="EMBL" id="RGET01000222">
    <property type="protein sequence ID" value="NBN88661.1"/>
    <property type="molecule type" value="Genomic_DNA"/>
</dbReference>
<gene>
    <name evidence="8" type="ORF">EBV32_06200</name>
</gene>
<dbReference type="PANTHER" id="PTHR32268:SF11">
    <property type="entry name" value="HOMOSERINE O-ACETYLTRANSFERASE"/>
    <property type="match status" value="1"/>
</dbReference>
<evidence type="ECO:0000313" key="8">
    <source>
        <dbReference type="EMBL" id="NBN88661.1"/>
    </source>
</evidence>
<evidence type="ECO:0000256" key="5">
    <source>
        <dbReference type="ARBA" id="ARBA00023167"/>
    </source>
</evidence>
<dbReference type="FunFam" id="1.10.1740.110:FF:000001">
    <property type="entry name" value="Homoserine O-acetyltransferase"/>
    <property type="match status" value="1"/>
</dbReference>
<evidence type="ECO:0000256" key="6">
    <source>
        <dbReference type="ARBA" id="ARBA00023315"/>
    </source>
</evidence>
<dbReference type="GO" id="GO:0009092">
    <property type="term" value="P:homoserine metabolic process"/>
    <property type="evidence" value="ECO:0007669"/>
    <property type="project" value="TreeGrafter"/>
</dbReference>
<keyword evidence="5" id="KW-0486">Methionine biosynthesis</keyword>
<dbReference type="SUPFAM" id="SSF53474">
    <property type="entry name" value="alpha/beta-Hydrolases"/>
    <property type="match status" value="1"/>
</dbReference>
<dbReference type="NCBIfam" id="NF001209">
    <property type="entry name" value="PRK00175.1"/>
    <property type="match status" value="1"/>
</dbReference>
<comment type="caution">
    <text evidence="8">The sequence shown here is derived from an EMBL/GenBank/DDBJ whole genome shotgun (WGS) entry which is preliminary data.</text>
</comment>
<dbReference type="InterPro" id="IPR008220">
    <property type="entry name" value="HAT_MetX-like"/>
</dbReference>
<feature type="domain" description="AB hydrolase-1" evidence="7">
    <location>
        <begin position="45"/>
        <end position="260"/>
    </location>
</feature>
<accession>A0A964V3M7</accession>
<organism evidence="8 9">
    <name type="scientific">Candidatus Fonsibacter lacus</name>
    <dbReference type="NCBI Taxonomy" id="2576439"/>
    <lineage>
        <taxon>Bacteria</taxon>
        <taxon>Pseudomonadati</taxon>
        <taxon>Pseudomonadota</taxon>
        <taxon>Alphaproteobacteria</taxon>
        <taxon>Candidatus Pelagibacterales</taxon>
        <taxon>Candidatus Pelagibacterales incertae sedis</taxon>
        <taxon>Candidatus Fonsibacter</taxon>
    </lineage>
</organism>
<evidence type="ECO:0000256" key="3">
    <source>
        <dbReference type="ARBA" id="ARBA00022605"/>
    </source>
</evidence>
<evidence type="ECO:0000256" key="1">
    <source>
        <dbReference type="ARBA" id="ARBA00011738"/>
    </source>
</evidence>
<keyword evidence="4 8" id="KW-0808">Transferase</keyword>
<dbReference type="EC" id="2.3.1.31" evidence="8"/>
<dbReference type="Pfam" id="PF00561">
    <property type="entry name" value="Abhydrolase_1"/>
    <property type="match status" value="1"/>
</dbReference>
<dbReference type="PIRSF" id="PIRSF000443">
    <property type="entry name" value="Homoser_Ac_trans"/>
    <property type="match status" value="1"/>
</dbReference>
<keyword evidence="3" id="KW-0028">Amino-acid biosynthesis</keyword>
<protein>
    <submittedName>
        <fullName evidence="8">Homoserine O-acetyltransferase</fullName>
        <ecNumber evidence="8">2.3.1.31</ecNumber>
    </submittedName>
</protein>
<dbReference type="GO" id="GO:0004414">
    <property type="term" value="F:homoserine O-acetyltransferase activity"/>
    <property type="evidence" value="ECO:0007669"/>
    <property type="project" value="UniProtKB-EC"/>
</dbReference>
<dbReference type="GO" id="GO:0009086">
    <property type="term" value="P:methionine biosynthetic process"/>
    <property type="evidence" value="ECO:0007669"/>
    <property type="project" value="UniProtKB-KW"/>
</dbReference>
<dbReference type="InterPro" id="IPR000073">
    <property type="entry name" value="AB_hydrolase_1"/>
</dbReference>
<reference evidence="8" key="1">
    <citation type="submission" date="2018-10" db="EMBL/GenBank/DDBJ databases">
        <title>Iterative Subtractive Binning of Freshwater Chronoseries Metagenomes Recovers Nearly Complete Genomes from over Four Hundred Novel Species.</title>
        <authorList>
            <person name="Rodriguez-R L.M."/>
            <person name="Tsementzi D."/>
            <person name="Luo C."/>
            <person name="Konstantinidis K.T."/>
        </authorList>
    </citation>
    <scope>NUCLEOTIDE SEQUENCE</scope>
    <source>
        <strain evidence="8">WB7_6_001</strain>
    </source>
</reference>
<dbReference type="Gene3D" id="1.10.1740.110">
    <property type="match status" value="1"/>
</dbReference>
<dbReference type="PANTHER" id="PTHR32268">
    <property type="entry name" value="HOMOSERINE O-ACETYLTRANSFERASE"/>
    <property type="match status" value="1"/>
</dbReference>
<dbReference type="Gene3D" id="3.40.50.1820">
    <property type="entry name" value="alpha/beta hydrolase"/>
    <property type="match status" value="1"/>
</dbReference>
<name>A0A964V3M7_9PROT</name>
<proteinExistence type="inferred from homology"/>
<evidence type="ECO:0000313" key="9">
    <source>
        <dbReference type="Proteomes" id="UP000713222"/>
    </source>
</evidence>
<evidence type="ECO:0000259" key="7">
    <source>
        <dbReference type="Pfam" id="PF00561"/>
    </source>
</evidence>
<feature type="non-terminal residue" evidence="8">
    <location>
        <position position="295"/>
    </location>
</feature>
<dbReference type="Proteomes" id="UP000713222">
    <property type="component" value="Unassembled WGS sequence"/>
</dbReference>
<keyword evidence="2" id="KW-0963">Cytoplasm</keyword>
<evidence type="ECO:0000256" key="2">
    <source>
        <dbReference type="ARBA" id="ARBA00022490"/>
    </source>
</evidence>
<dbReference type="AlphaFoldDB" id="A0A964V3M7"/>
<keyword evidence="6 8" id="KW-0012">Acyltransferase</keyword>